<keyword evidence="2" id="KW-1185">Reference proteome</keyword>
<evidence type="ECO:0000313" key="1">
    <source>
        <dbReference type="EMBL" id="CAD1470156.1"/>
    </source>
</evidence>
<gene>
    <name evidence="1" type="ORF">MHI_LOCUS178576</name>
</gene>
<evidence type="ECO:0000313" key="2">
    <source>
        <dbReference type="Proteomes" id="UP000752696"/>
    </source>
</evidence>
<accession>A0A6V7GXA8</accession>
<name>A0A6V7GXA8_9HYME</name>
<reference evidence="1" key="1">
    <citation type="submission" date="2020-07" db="EMBL/GenBank/DDBJ databases">
        <authorList>
            <person name="Nazaruddin N."/>
        </authorList>
    </citation>
    <scope>NUCLEOTIDE SEQUENCE</scope>
</reference>
<feature type="non-terminal residue" evidence="1">
    <location>
        <position position="1"/>
    </location>
</feature>
<dbReference type="EMBL" id="CAJDYZ010003494">
    <property type="protein sequence ID" value="CAD1470156.1"/>
    <property type="molecule type" value="Genomic_DNA"/>
</dbReference>
<dbReference type="AlphaFoldDB" id="A0A6V7GXA8"/>
<dbReference type="Proteomes" id="UP000752696">
    <property type="component" value="Unassembled WGS sequence"/>
</dbReference>
<proteinExistence type="predicted"/>
<dbReference type="OrthoDB" id="8123139at2759"/>
<comment type="caution">
    <text evidence="1">The sequence shown here is derived from an EMBL/GenBank/DDBJ whole genome shotgun (WGS) entry which is preliminary data.</text>
</comment>
<feature type="non-terminal residue" evidence="1">
    <location>
        <position position="46"/>
    </location>
</feature>
<protein>
    <submittedName>
        <fullName evidence="1">Uncharacterized protein</fullName>
    </submittedName>
</protein>
<organism evidence="1 2">
    <name type="scientific">Heterotrigona itama</name>
    <dbReference type="NCBI Taxonomy" id="395501"/>
    <lineage>
        <taxon>Eukaryota</taxon>
        <taxon>Metazoa</taxon>
        <taxon>Ecdysozoa</taxon>
        <taxon>Arthropoda</taxon>
        <taxon>Hexapoda</taxon>
        <taxon>Insecta</taxon>
        <taxon>Pterygota</taxon>
        <taxon>Neoptera</taxon>
        <taxon>Endopterygota</taxon>
        <taxon>Hymenoptera</taxon>
        <taxon>Apocrita</taxon>
        <taxon>Aculeata</taxon>
        <taxon>Apoidea</taxon>
        <taxon>Anthophila</taxon>
        <taxon>Apidae</taxon>
        <taxon>Heterotrigona</taxon>
    </lineage>
</organism>
<sequence length="46" mass="5402">GLDLVGINAWTLYKETSGQNIPRQQFLLQLAEHYHEFLQEEKENVT</sequence>